<organism evidence="1 2">
    <name type="scientific">Microbacterium phage Mabodamaca</name>
    <dbReference type="NCBI Taxonomy" id="3078574"/>
    <lineage>
        <taxon>Viruses</taxon>
        <taxon>Duplodnaviria</taxon>
        <taxon>Heunggongvirae</taxon>
        <taxon>Uroviricota</taxon>
        <taxon>Caudoviricetes</taxon>
        <taxon>Casidaviridae</taxon>
        <taxon>Mabodamacavirus</taxon>
        <taxon>Mabodamacavirus mabodamaca</taxon>
    </lineage>
</organism>
<dbReference type="Proteomes" id="UP001305869">
    <property type="component" value="Segment"/>
</dbReference>
<evidence type="ECO:0000313" key="2">
    <source>
        <dbReference type="Proteomes" id="UP001305869"/>
    </source>
</evidence>
<dbReference type="EMBL" id="OR613467">
    <property type="protein sequence ID" value="WNT44330.1"/>
    <property type="molecule type" value="Genomic_DNA"/>
</dbReference>
<name>A0AA96NED5_9CAUD</name>
<evidence type="ECO:0000313" key="1">
    <source>
        <dbReference type="EMBL" id="WNT44330.1"/>
    </source>
</evidence>
<proteinExistence type="predicted"/>
<reference evidence="1 2" key="1">
    <citation type="submission" date="2023-09" db="EMBL/GenBank/DDBJ databases">
        <authorList>
            <person name="Astacio K.C."/>
            <person name="Barreto J.C."/>
            <person name="Colon C.A."/>
            <person name="Dejesus A.I."/>
            <person name="Gragirenes D.A."/>
            <person name="Navarro A."/>
            <person name="Negron R.A."/>
            <person name="Nunez P.S."/>
            <person name="Ortiz C.A."/>
            <person name="Ortiz A.Y."/>
            <person name="Roman V.A."/>
            <person name="Sanchez M.A."/>
            <person name="Serrano K.M."/>
            <person name="Klyczek K."/>
            <person name="Ko C."/>
            <person name="Russell D.A."/>
            <person name="Jacobs-Sera D."/>
            <person name="Hatfull G.F."/>
        </authorList>
    </citation>
    <scope>NUCLEOTIDE SEQUENCE [LARGE SCALE GENOMIC DNA]</scope>
</reference>
<keyword evidence="2" id="KW-1185">Reference proteome</keyword>
<sequence>MSVTINPAGIRAVLVSEGVRAAVNGTADRVASHIEGKAISHDGPIPIVVDSYTTDRAGAGVTLAHASGIWKEFYDGYLVNAAAAEGLDVNGKRAK</sequence>
<gene>
    <name evidence="1" type="primary">10</name>
    <name evidence="1" type="ORF">SEA_MABODAMACA_10</name>
</gene>
<protein>
    <submittedName>
        <fullName evidence="1">Uncharacterized protein</fullName>
    </submittedName>
</protein>
<accession>A0AA96NED5</accession>